<feature type="chain" id="PRO_5038743730" evidence="4">
    <location>
        <begin position="22"/>
        <end position="378"/>
    </location>
</feature>
<proteinExistence type="inferred from homology"/>
<dbReference type="PANTHER" id="PTHR33376">
    <property type="match status" value="1"/>
</dbReference>
<dbReference type="Pfam" id="PF03480">
    <property type="entry name" value="DctP"/>
    <property type="match status" value="1"/>
</dbReference>
<evidence type="ECO:0000313" key="5">
    <source>
        <dbReference type="EMBL" id="NLS10698.1"/>
    </source>
</evidence>
<dbReference type="RefSeq" id="WP_168888182.1">
    <property type="nucleotide sequence ID" value="NZ_JABAHY010000013.1"/>
</dbReference>
<dbReference type="Gene3D" id="3.40.190.170">
    <property type="entry name" value="Bacterial extracellular solute-binding protein, family 7"/>
    <property type="match status" value="1"/>
</dbReference>
<dbReference type="PANTHER" id="PTHR33376:SF7">
    <property type="entry name" value="C4-DICARBOXYLATE-BINDING PROTEIN DCTB"/>
    <property type="match status" value="1"/>
</dbReference>
<dbReference type="EMBL" id="JABAHY010000013">
    <property type="protein sequence ID" value="NLS10698.1"/>
    <property type="molecule type" value="Genomic_DNA"/>
</dbReference>
<feature type="signal peptide" evidence="4">
    <location>
        <begin position="1"/>
        <end position="21"/>
    </location>
</feature>
<dbReference type="AlphaFoldDB" id="A0A7X8TL63"/>
<gene>
    <name evidence="5" type="primary">dctP</name>
    <name evidence="5" type="ORF">HGQ17_11990</name>
</gene>
<reference evidence="5 6" key="1">
    <citation type="submission" date="2020-04" db="EMBL/GenBank/DDBJ databases">
        <title>Nesterenkonia sp. nov., isolated from marine sediment.</title>
        <authorList>
            <person name="Zhang G."/>
        </authorList>
    </citation>
    <scope>NUCLEOTIDE SEQUENCE [LARGE SCALE GENOMIC DNA]</scope>
    <source>
        <strain evidence="5 6">MY13</strain>
    </source>
</reference>
<comment type="similarity">
    <text evidence="1">Belongs to the bacterial solute-binding protein 7 family.</text>
</comment>
<evidence type="ECO:0000256" key="4">
    <source>
        <dbReference type="SAM" id="SignalP"/>
    </source>
</evidence>
<sequence length="378" mass="40709">MSIFPKGSKALAATAAVGALALLPACSEGVVGGGEGNGAEGEVTLTLVTSALDGTANAAVQDWYLDELEERSEGRIEIERTEAYSLCDATEIADCVGDGRADLGVTIPDYTPQYFPSTSVVSIPFIGQNWQGITHALHDLHRENDDAVAVMTNNNLHHLATWPVGRMLIGTHEPVESPEDLSGLSTRASGPLAIQLFEGEGVNVVSLPANEAYEGVERGVVDSIAASIDFPVNYQLNELLPYWTDPGFGEYSAFGMWLNLETYESMPEDLQEVVDEVAAELAAGAGAEAFFDQAAEQCPPMLEAENLEGFDRWDEEVTANWEAETEDSLQSAWVEMAEDQGLENAYQVLEDYLASLEELADPSVEDATLSCIDQFADQ</sequence>
<dbReference type="GO" id="GO:0055085">
    <property type="term" value="P:transmembrane transport"/>
    <property type="evidence" value="ECO:0007669"/>
    <property type="project" value="InterPro"/>
</dbReference>
<name>A0A7X8TL63_9MICC</name>
<dbReference type="Proteomes" id="UP000523139">
    <property type="component" value="Unassembled WGS sequence"/>
</dbReference>
<dbReference type="NCBIfam" id="NF037995">
    <property type="entry name" value="TRAP_S1"/>
    <property type="match status" value="1"/>
</dbReference>
<comment type="caution">
    <text evidence="5">The sequence shown here is derived from an EMBL/GenBank/DDBJ whole genome shotgun (WGS) entry which is preliminary data.</text>
</comment>
<evidence type="ECO:0000256" key="3">
    <source>
        <dbReference type="ARBA" id="ARBA00022729"/>
    </source>
</evidence>
<organism evidence="5 6">
    <name type="scientific">Nesterenkonia sedimenti</name>
    <dbReference type="NCBI Taxonomy" id="1463632"/>
    <lineage>
        <taxon>Bacteria</taxon>
        <taxon>Bacillati</taxon>
        <taxon>Actinomycetota</taxon>
        <taxon>Actinomycetes</taxon>
        <taxon>Micrococcales</taxon>
        <taxon>Micrococcaceae</taxon>
        <taxon>Nesterenkonia</taxon>
    </lineage>
</organism>
<keyword evidence="2" id="KW-0813">Transport</keyword>
<evidence type="ECO:0000256" key="2">
    <source>
        <dbReference type="ARBA" id="ARBA00022448"/>
    </source>
</evidence>
<keyword evidence="3 4" id="KW-0732">Signal</keyword>
<keyword evidence="6" id="KW-1185">Reference proteome</keyword>
<protein>
    <submittedName>
        <fullName evidence="5">TRAP transporter substrate-binding protein DctP</fullName>
    </submittedName>
</protein>
<accession>A0A7X8TL63</accession>
<dbReference type="InterPro" id="IPR018389">
    <property type="entry name" value="DctP_fam"/>
</dbReference>
<evidence type="ECO:0000313" key="6">
    <source>
        <dbReference type="Proteomes" id="UP000523139"/>
    </source>
</evidence>
<dbReference type="InterPro" id="IPR038404">
    <property type="entry name" value="TRAP_DctP_sf"/>
</dbReference>
<evidence type="ECO:0000256" key="1">
    <source>
        <dbReference type="ARBA" id="ARBA00009023"/>
    </source>
</evidence>